<proteinExistence type="predicted"/>
<name>A0A286UCJ9_9AGAM</name>
<protein>
    <submittedName>
        <fullName evidence="5">Citrate lyase beta subunit</fullName>
    </submittedName>
</protein>
<dbReference type="GO" id="GO:0006107">
    <property type="term" value="P:oxaloacetate metabolic process"/>
    <property type="evidence" value="ECO:0007669"/>
    <property type="project" value="TreeGrafter"/>
</dbReference>
<comment type="cofactor">
    <cofactor evidence="1">
        <name>Mg(2+)</name>
        <dbReference type="ChEBI" id="CHEBI:18420"/>
    </cofactor>
</comment>
<evidence type="ECO:0000256" key="1">
    <source>
        <dbReference type="ARBA" id="ARBA00001946"/>
    </source>
</evidence>
<dbReference type="STRING" id="2282107.A0A286UCJ9"/>
<dbReference type="PANTHER" id="PTHR32308">
    <property type="entry name" value="LYASE BETA SUBUNIT, PUTATIVE (AFU_ORTHOLOGUE AFUA_4G13030)-RELATED"/>
    <property type="match status" value="1"/>
</dbReference>
<dbReference type="InterPro" id="IPR040442">
    <property type="entry name" value="Pyrv_kinase-like_dom_sf"/>
</dbReference>
<accession>A0A286UCJ9</accession>
<dbReference type="Pfam" id="PF03328">
    <property type="entry name" value="HpcH_HpaI"/>
    <property type="match status" value="1"/>
</dbReference>
<dbReference type="EMBL" id="NBII01000007">
    <property type="protein sequence ID" value="PAV17278.1"/>
    <property type="molecule type" value="Genomic_DNA"/>
</dbReference>
<feature type="domain" description="HpcH/HpaI aldolase/citrate lyase" evidence="4">
    <location>
        <begin position="38"/>
        <end position="265"/>
    </location>
</feature>
<evidence type="ECO:0000313" key="6">
    <source>
        <dbReference type="Proteomes" id="UP000217199"/>
    </source>
</evidence>
<dbReference type="GO" id="GO:0000287">
    <property type="term" value="F:magnesium ion binding"/>
    <property type="evidence" value="ECO:0007669"/>
    <property type="project" value="TreeGrafter"/>
</dbReference>
<dbReference type="GO" id="GO:0016829">
    <property type="term" value="F:lyase activity"/>
    <property type="evidence" value="ECO:0007669"/>
    <property type="project" value="UniProtKB-KW"/>
</dbReference>
<comment type="caution">
    <text evidence="5">The sequence shown here is derived from an EMBL/GenBank/DDBJ whole genome shotgun (WGS) entry which is preliminary data.</text>
</comment>
<dbReference type="InParanoid" id="A0A286UCJ9"/>
<dbReference type="Gene3D" id="3.20.20.60">
    <property type="entry name" value="Phosphoenolpyruvate-binding domains"/>
    <property type="match status" value="1"/>
</dbReference>
<evidence type="ECO:0000256" key="2">
    <source>
        <dbReference type="ARBA" id="ARBA00022723"/>
    </source>
</evidence>
<dbReference type="SUPFAM" id="SSF51621">
    <property type="entry name" value="Phosphoenolpyruvate/pyruvate domain"/>
    <property type="match status" value="1"/>
</dbReference>
<dbReference type="InterPro" id="IPR005000">
    <property type="entry name" value="Aldolase/citrate-lyase_domain"/>
</dbReference>
<dbReference type="InterPro" id="IPR015813">
    <property type="entry name" value="Pyrv/PenolPyrv_kinase-like_dom"/>
</dbReference>
<keyword evidence="3" id="KW-0460">Magnesium</keyword>
<dbReference type="PANTHER" id="PTHR32308:SF0">
    <property type="entry name" value="HPCH_HPAI ALDOLASE_CITRATE LYASE DOMAIN-CONTAINING PROTEIN"/>
    <property type="match status" value="1"/>
</dbReference>
<evidence type="ECO:0000256" key="3">
    <source>
        <dbReference type="ARBA" id="ARBA00022842"/>
    </source>
</evidence>
<evidence type="ECO:0000313" key="5">
    <source>
        <dbReference type="EMBL" id="PAV17278.1"/>
    </source>
</evidence>
<keyword evidence="6" id="KW-1185">Reference proteome</keyword>
<dbReference type="Proteomes" id="UP000217199">
    <property type="component" value="Unassembled WGS sequence"/>
</dbReference>
<evidence type="ECO:0000259" key="4">
    <source>
        <dbReference type="Pfam" id="PF03328"/>
    </source>
</evidence>
<reference evidence="5 6" key="1">
    <citation type="journal article" date="2017" name="Mol. Ecol.">
        <title>Comparative and population genomic landscape of Phellinus noxius: A hypervariable fungus causing root rot in trees.</title>
        <authorList>
            <person name="Chung C.L."/>
            <person name="Lee T.J."/>
            <person name="Akiba M."/>
            <person name="Lee H.H."/>
            <person name="Kuo T.H."/>
            <person name="Liu D."/>
            <person name="Ke H.M."/>
            <person name="Yokoi T."/>
            <person name="Roa M.B."/>
            <person name="Lu M.J."/>
            <person name="Chang Y.Y."/>
            <person name="Ann P.J."/>
            <person name="Tsai J.N."/>
            <person name="Chen C.Y."/>
            <person name="Tzean S.S."/>
            <person name="Ota Y."/>
            <person name="Hattori T."/>
            <person name="Sahashi N."/>
            <person name="Liou R.F."/>
            <person name="Kikuchi T."/>
            <person name="Tsai I.J."/>
        </authorList>
    </citation>
    <scope>NUCLEOTIDE SEQUENCE [LARGE SCALE GENOMIC DNA]</scope>
    <source>
        <strain evidence="5 6">FFPRI411160</strain>
    </source>
</reference>
<dbReference type="OrthoDB" id="1773at2759"/>
<organism evidence="5 6">
    <name type="scientific">Pyrrhoderma noxium</name>
    <dbReference type="NCBI Taxonomy" id="2282107"/>
    <lineage>
        <taxon>Eukaryota</taxon>
        <taxon>Fungi</taxon>
        <taxon>Dikarya</taxon>
        <taxon>Basidiomycota</taxon>
        <taxon>Agaricomycotina</taxon>
        <taxon>Agaricomycetes</taxon>
        <taxon>Hymenochaetales</taxon>
        <taxon>Hymenochaetaceae</taxon>
        <taxon>Pyrrhoderma</taxon>
    </lineage>
</organism>
<gene>
    <name evidence="5" type="ORF">PNOK_0734200</name>
</gene>
<sequence length="330" mass="37916">MIRTSPSNVRLLRQAMTPRHGVLRMKGTISRESQRARRSYLNVPSTDKRKLEESLRSYSDVIVYNLQEGVTNPNGKRARENLHKFLSIPRSPGQISLPKPGRVAVKISPARSPDFIEDVKILEHEGRISCVVLSNITSVNDFEMAVRAIWEHVRTGQIRLIASIECAYGVKNIREILAFCHKNRDYFDFSSILFEADNYRYNGSKIRAPCKLELDYARTKIVLLARKYGVEAIDMASSVNISQRQLWLECLQAQILGFSGKQARNLIQADVIDRTYMRYSRGYNSGANNEKQKCPSEHDHSKDSGCVFAVWSLEEYLNRDQDRHQRSYEV</sequence>
<keyword evidence="5" id="KW-0456">Lyase</keyword>
<keyword evidence="2" id="KW-0479">Metal-binding</keyword>
<dbReference type="AlphaFoldDB" id="A0A286UCJ9"/>